<evidence type="ECO:0000259" key="3">
    <source>
        <dbReference type="PROSITE" id="PS01031"/>
    </source>
</evidence>
<dbReference type="InterPro" id="IPR002068">
    <property type="entry name" value="A-crystallin/Hsp20_dom"/>
</dbReference>
<dbReference type="CDD" id="cd06464">
    <property type="entry name" value="ACD_sHsps-like"/>
    <property type="match status" value="1"/>
</dbReference>
<proteinExistence type="inferred from homology"/>
<dbReference type="Gene3D" id="2.60.40.790">
    <property type="match status" value="1"/>
</dbReference>
<dbReference type="Proteomes" id="UP000237797">
    <property type="component" value="Unassembled WGS sequence"/>
</dbReference>
<feature type="domain" description="SHSP" evidence="3">
    <location>
        <begin position="23"/>
        <end position="131"/>
    </location>
</feature>
<dbReference type="EMBL" id="PVNE01000002">
    <property type="protein sequence ID" value="PRX42304.1"/>
    <property type="molecule type" value="Genomic_DNA"/>
</dbReference>
<dbReference type="OrthoDB" id="2989339at2"/>
<protein>
    <submittedName>
        <fullName evidence="4">HSP20 family molecular chaperone IbpA</fullName>
    </submittedName>
</protein>
<dbReference type="PROSITE" id="PS01031">
    <property type="entry name" value="SHSP"/>
    <property type="match status" value="1"/>
</dbReference>
<evidence type="ECO:0000313" key="4">
    <source>
        <dbReference type="EMBL" id="PRX42304.1"/>
    </source>
</evidence>
<comment type="caution">
    <text evidence="4">The sequence shown here is derived from an EMBL/GenBank/DDBJ whole genome shotgun (WGS) entry which is preliminary data.</text>
</comment>
<dbReference type="Pfam" id="PF00011">
    <property type="entry name" value="HSP20"/>
    <property type="match status" value="1"/>
</dbReference>
<evidence type="ECO:0000256" key="1">
    <source>
        <dbReference type="PROSITE-ProRule" id="PRU00285"/>
    </source>
</evidence>
<sequence length="131" mass="15244">MKEHPVFWPFDRFWTEVEQLIRRSRMPLQGPMIGVRVTETDREVIAVVEIPGLYRRHDLDVRVAENRLMVRGGTGSETRKGGESRPSLLQRSETYFFVAHPLPAPVDASRMKTELKENTLIVRIPKRKNAY</sequence>
<dbReference type="InterPro" id="IPR008978">
    <property type="entry name" value="HSP20-like_chaperone"/>
</dbReference>
<comment type="similarity">
    <text evidence="1 2">Belongs to the small heat shock protein (HSP20) family.</text>
</comment>
<organism evidence="4 5">
    <name type="scientific">Planifilum fimeticola</name>
    <dbReference type="NCBI Taxonomy" id="201975"/>
    <lineage>
        <taxon>Bacteria</taxon>
        <taxon>Bacillati</taxon>
        <taxon>Bacillota</taxon>
        <taxon>Bacilli</taxon>
        <taxon>Bacillales</taxon>
        <taxon>Thermoactinomycetaceae</taxon>
        <taxon>Planifilum</taxon>
    </lineage>
</organism>
<keyword evidence="5" id="KW-1185">Reference proteome</keyword>
<gene>
    <name evidence="4" type="ORF">CLV97_10291</name>
</gene>
<name>A0A2T0LIM0_9BACL</name>
<dbReference type="AlphaFoldDB" id="A0A2T0LIM0"/>
<evidence type="ECO:0000313" key="5">
    <source>
        <dbReference type="Proteomes" id="UP000237797"/>
    </source>
</evidence>
<reference evidence="4 5" key="1">
    <citation type="submission" date="2018-03" db="EMBL/GenBank/DDBJ databases">
        <title>Genomic Encyclopedia of Archaeal and Bacterial Type Strains, Phase II (KMG-II): from individual species to whole genera.</title>
        <authorList>
            <person name="Goeker M."/>
        </authorList>
    </citation>
    <scope>NUCLEOTIDE SEQUENCE [LARGE SCALE GENOMIC DNA]</scope>
    <source>
        <strain evidence="4 5">DSM 44946</strain>
    </source>
</reference>
<evidence type="ECO:0000256" key="2">
    <source>
        <dbReference type="RuleBase" id="RU003616"/>
    </source>
</evidence>
<dbReference type="SUPFAM" id="SSF49764">
    <property type="entry name" value="HSP20-like chaperones"/>
    <property type="match status" value="1"/>
</dbReference>
<dbReference type="RefSeq" id="WP_106343829.1">
    <property type="nucleotide sequence ID" value="NZ_PVNE01000002.1"/>
</dbReference>
<accession>A0A2T0LIM0</accession>